<evidence type="ECO:0000313" key="1">
    <source>
        <dbReference type="EMBL" id="KAL3516553.1"/>
    </source>
</evidence>
<gene>
    <name evidence="1" type="ORF">ACH5RR_023455</name>
</gene>
<keyword evidence="2" id="KW-1185">Reference proteome</keyword>
<comment type="caution">
    <text evidence="1">The sequence shown here is derived from an EMBL/GenBank/DDBJ whole genome shotgun (WGS) entry which is preliminary data.</text>
</comment>
<organism evidence="1 2">
    <name type="scientific">Cinchona calisaya</name>
    <dbReference type="NCBI Taxonomy" id="153742"/>
    <lineage>
        <taxon>Eukaryota</taxon>
        <taxon>Viridiplantae</taxon>
        <taxon>Streptophyta</taxon>
        <taxon>Embryophyta</taxon>
        <taxon>Tracheophyta</taxon>
        <taxon>Spermatophyta</taxon>
        <taxon>Magnoliopsida</taxon>
        <taxon>eudicotyledons</taxon>
        <taxon>Gunneridae</taxon>
        <taxon>Pentapetalae</taxon>
        <taxon>asterids</taxon>
        <taxon>lamiids</taxon>
        <taxon>Gentianales</taxon>
        <taxon>Rubiaceae</taxon>
        <taxon>Cinchonoideae</taxon>
        <taxon>Cinchoneae</taxon>
        <taxon>Cinchona</taxon>
    </lineage>
</organism>
<dbReference type="EMBL" id="JBJUIK010000010">
    <property type="protein sequence ID" value="KAL3516553.1"/>
    <property type="molecule type" value="Genomic_DNA"/>
</dbReference>
<dbReference type="AlphaFoldDB" id="A0ABD2ZAS9"/>
<sequence length="104" mass="12173">MTTKIEGESKTSVPKKHFNKVWQMDDEKENNKVRRKHKLVIHYANTVFEIDDGEPSLNAIDNLAIQRANFEDMQVQVKDDVVEVDLRDDHKSMLMYICAHLSEE</sequence>
<evidence type="ECO:0000313" key="2">
    <source>
        <dbReference type="Proteomes" id="UP001630127"/>
    </source>
</evidence>
<proteinExistence type="predicted"/>
<reference evidence="1 2" key="1">
    <citation type="submission" date="2024-11" db="EMBL/GenBank/DDBJ databases">
        <title>A near-complete genome assembly of Cinchona calisaya.</title>
        <authorList>
            <person name="Lian D.C."/>
            <person name="Zhao X.W."/>
            <person name="Wei L."/>
        </authorList>
    </citation>
    <scope>NUCLEOTIDE SEQUENCE [LARGE SCALE GENOMIC DNA]</scope>
    <source>
        <tissue evidence="1">Nenye</tissue>
    </source>
</reference>
<name>A0ABD2ZAS9_9GENT</name>
<protein>
    <submittedName>
        <fullName evidence="1">Uncharacterized protein</fullName>
    </submittedName>
</protein>
<dbReference type="Proteomes" id="UP001630127">
    <property type="component" value="Unassembled WGS sequence"/>
</dbReference>
<accession>A0ABD2ZAS9</accession>